<dbReference type="InterPro" id="IPR011761">
    <property type="entry name" value="ATP-grasp"/>
</dbReference>
<keyword evidence="1" id="KW-0067">ATP-binding</keyword>
<keyword evidence="4" id="KW-1185">Reference proteome</keyword>
<gene>
    <name evidence="3" type="ORF">SAMN02745910_02929</name>
</gene>
<dbReference type="InterPro" id="IPR026838">
    <property type="entry name" value="YheC/D"/>
</dbReference>
<dbReference type="PROSITE" id="PS50975">
    <property type="entry name" value="ATP_GRASP"/>
    <property type="match status" value="1"/>
</dbReference>
<evidence type="ECO:0000313" key="3">
    <source>
        <dbReference type="EMBL" id="SFQ71388.1"/>
    </source>
</evidence>
<comment type="caution">
    <text evidence="3">The sequence shown here is derived from an EMBL/GenBank/DDBJ whole genome shotgun (WGS) entry which is preliminary data.</text>
</comment>
<dbReference type="EMBL" id="FOXX01000007">
    <property type="protein sequence ID" value="SFQ71388.1"/>
    <property type="molecule type" value="Genomic_DNA"/>
</dbReference>
<dbReference type="Proteomes" id="UP000182762">
    <property type="component" value="Unassembled WGS sequence"/>
</dbReference>
<keyword evidence="1" id="KW-0547">Nucleotide-binding</keyword>
<evidence type="ECO:0000313" key="4">
    <source>
        <dbReference type="Proteomes" id="UP000182762"/>
    </source>
</evidence>
<dbReference type="RefSeq" id="WP_061803229.1">
    <property type="nucleotide sequence ID" value="NZ_FOXX01000007.1"/>
</dbReference>
<organism evidence="3 4">
    <name type="scientific">Priestia endophytica DSM 13796</name>
    <dbReference type="NCBI Taxonomy" id="1121089"/>
    <lineage>
        <taxon>Bacteria</taxon>
        <taxon>Bacillati</taxon>
        <taxon>Bacillota</taxon>
        <taxon>Bacilli</taxon>
        <taxon>Bacillales</taxon>
        <taxon>Bacillaceae</taxon>
        <taxon>Priestia</taxon>
    </lineage>
</organism>
<proteinExistence type="predicted"/>
<protein>
    <submittedName>
        <fullName evidence="3">YheC/D like ATP-grasp</fullName>
    </submittedName>
</protein>
<sequence>MPEKVDIHLTTASSQIVYAPIRFKKNDIKRIAYGTKMVSCQIRFHEKPTLLISQDLATALSFPKSKVTLHLFVKDHVLYIGPLVGIFTAGFTSSMLRPVAQRSLFFAKLLTSAKEKGCSAFIFSHSDLDFTEGTVTGYFYGRNGWIKHKVPFPNVIYDRLPNRKLEQDNTLLKVKEKLQKEYDIPWFNPTFFNKWDTYQSLGKLESRWLLPTRLFSTPSDLKVMLSSYGHVYVKPIHGSLGKGMFVIEATSEGYHCESKDLDQNKVFSSFQKLINFLKKHKQAQPYIIQKKMSLLSYNNSPFDFRVHTNRNEDGKWEVTAIAIKVSGEDAITTHLRNGGYVKKLEDVFKDRTEAVEKKLTEAALTLSKHLQKTLDGTIGEIGFDFGMDANEELYLFEANSRPGRSIFKYPILHEQDVKTRQMLYAFAIFLTKESLERTEAVIL</sequence>
<dbReference type="SUPFAM" id="SSF56059">
    <property type="entry name" value="Glutathione synthetase ATP-binding domain-like"/>
    <property type="match status" value="1"/>
</dbReference>
<dbReference type="Pfam" id="PF14398">
    <property type="entry name" value="ATPgrasp_YheCD"/>
    <property type="match status" value="1"/>
</dbReference>
<evidence type="ECO:0000256" key="1">
    <source>
        <dbReference type="PROSITE-ProRule" id="PRU00409"/>
    </source>
</evidence>
<name>A0A1I6ARQ3_9BACI</name>
<feature type="domain" description="ATP-grasp" evidence="2">
    <location>
        <begin position="202"/>
        <end position="428"/>
    </location>
</feature>
<accession>A0A1I6ARQ3</accession>
<reference evidence="3 4" key="1">
    <citation type="submission" date="2016-10" db="EMBL/GenBank/DDBJ databases">
        <authorList>
            <person name="Varghese N."/>
            <person name="Submissions S."/>
        </authorList>
    </citation>
    <scope>NUCLEOTIDE SEQUENCE [LARGE SCALE GENOMIC DNA]</scope>
    <source>
        <strain evidence="3 4">DSM 13796</strain>
    </source>
</reference>
<evidence type="ECO:0000259" key="2">
    <source>
        <dbReference type="PROSITE" id="PS50975"/>
    </source>
</evidence>
<dbReference type="GeneID" id="93711553"/>